<evidence type="ECO:0000313" key="2">
    <source>
        <dbReference type="Proteomes" id="UP000814140"/>
    </source>
</evidence>
<dbReference type="EMBL" id="MU277196">
    <property type="protein sequence ID" value="KAI0065167.1"/>
    <property type="molecule type" value="Genomic_DNA"/>
</dbReference>
<reference evidence="1" key="1">
    <citation type="submission" date="2021-03" db="EMBL/GenBank/DDBJ databases">
        <authorList>
            <consortium name="DOE Joint Genome Institute"/>
            <person name="Ahrendt S."/>
            <person name="Looney B.P."/>
            <person name="Miyauchi S."/>
            <person name="Morin E."/>
            <person name="Drula E."/>
            <person name="Courty P.E."/>
            <person name="Chicoki N."/>
            <person name="Fauchery L."/>
            <person name="Kohler A."/>
            <person name="Kuo A."/>
            <person name="Labutti K."/>
            <person name="Pangilinan J."/>
            <person name="Lipzen A."/>
            <person name="Riley R."/>
            <person name="Andreopoulos W."/>
            <person name="He G."/>
            <person name="Johnson J."/>
            <person name="Barry K.W."/>
            <person name="Grigoriev I.V."/>
            <person name="Nagy L."/>
            <person name="Hibbett D."/>
            <person name="Henrissat B."/>
            <person name="Matheny P.B."/>
            <person name="Labbe J."/>
            <person name="Martin F."/>
        </authorList>
    </citation>
    <scope>NUCLEOTIDE SEQUENCE</scope>
    <source>
        <strain evidence="1">HHB10654</strain>
    </source>
</reference>
<sequence length="171" mass="19258">MTYPDVFYEPFNGVHPGMTPPTNLGWRYPDTDVPLMVYIAVSAYPTPSEPCPRDRQWSLLWEQGVAIRGCQMITVARFLEARQAAGCEHYTYWGPVTRAASLEGARLIPVATLSMADRRALEKLAGGIRVMKPNGWWNCQNWVVQLLRRAADEDIITAKERDTAIYSAAEP</sequence>
<dbReference type="Proteomes" id="UP000814140">
    <property type="component" value="Unassembled WGS sequence"/>
</dbReference>
<proteinExistence type="predicted"/>
<reference evidence="1" key="2">
    <citation type="journal article" date="2022" name="New Phytol.">
        <title>Evolutionary transition to the ectomycorrhizal habit in the genomes of a hyperdiverse lineage of mushroom-forming fungi.</title>
        <authorList>
            <person name="Looney B."/>
            <person name="Miyauchi S."/>
            <person name="Morin E."/>
            <person name="Drula E."/>
            <person name="Courty P.E."/>
            <person name="Kohler A."/>
            <person name="Kuo A."/>
            <person name="LaButti K."/>
            <person name="Pangilinan J."/>
            <person name="Lipzen A."/>
            <person name="Riley R."/>
            <person name="Andreopoulos W."/>
            <person name="He G."/>
            <person name="Johnson J."/>
            <person name="Nolan M."/>
            <person name="Tritt A."/>
            <person name="Barry K.W."/>
            <person name="Grigoriev I.V."/>
            <person name="Nagy L.G."/>
            <person name="Hibbett D."/>
            <person name="Henrissat B."/>
            <person name="Matheny P.B."/>
            <person name="Labbe J."/>
            <person name="Martin F.M."/>
        </authorList>
    </citation>
    <scope>NUCLEOTIDE SEQUENCE</scope>
    <source>
        <strain evidence="1">HHB10654</strain>
    </source>
</reference>
<gene>
    <name evidence="1" type="ORF">BV25DRAFT_1822284</name>
</gene>
<evidence type="ECO:0000313" key="1">
    <source>
        <dbReference type="EMBL" id="KAI0065167.1"/>
    </source>
</evidence>
<keyword evidence="2" id="KW-1185">Reference proteome</keyword>
<comment type="caution">
    <text evidence="1">The sequence shown here is derived from an EMBL/GenBank/DDBJ whole genome shotgun (WGS) entry which is preliminary data.</text>
</comment>
<protein>
    <submittedName>
        <fullName evidence="1">Uncharacterized protein</fullName>
    </submittedName>
</protein>
<name>A0ACB8T9G8_9AGAM</name>
<accession>A0ACB8T9G8</accession>
<organism evidence="1 2">
    <name type="scientific">Artomyces pyxidatus</name>
    <dbReference type="NCBI Taxonomy" id="48021"/>
    <lineage>
        <taxon>Eukaryota</taxon>
        <taxon>Fungi</taxon>
        <taxon>Dikarya</taxon>
        <taxon>Basidiomycota</taxon>
        <taxon>Agaricomycotina</taxon>
        <taxon>Agaricomycetes</taxon>
        <taxon>Russulales</taxon>
        <taxon>Auriscalpiaceae</taxon>
        <taxon>Artomyces</taxon>
    </lineage>
</organism>